<dbReference type="InterPro" id="IPR029063">
    <property type="entry name" value="SAM-dependent_MTases_sf"/>
</dbReference>
<reference evidence="1" key="1">
    <citation type="submission" date="2019-09" db="EMBL/GenBank/DDBJ databases">
        <title>Comparative Genomics of Leptospira interrogans Reveals Genome Plasticity - A Common Adaptive Strategy for Survival in Various Hosts.</title>
        <authorList>
            <person name="Ramli S.R."/>
            <person name="Bunk B."/>
            <person name="Goris M."/>
            <person name="Bhuju S."/>
            <person name="Jarek M."/>
            <person name="Sproer C."/>
            <person name="Mustakim S."/>
            <person name="Strommenger B."/>
            <person name="Pessler F."/>
        </authorList>
    </citation>
    <scope>NUCLEOTIDE SEQUENCE</scope>
    <source>
        <strain evidence="1">1489</strain>
    </source>
</reference>
<proteinExistence type="predicted"/>
<keyword evidence="1" id="KW-0808">Transferase</keyword>
<dbReference type="PANTHER" id="PTHR43861:SF6">
    <property type="entry name" value="METHYLTRANSFERASE TYPE 11"/>
    <property type="match status" value="1"/>
</dbReference>
<evidence type="ECO:0000313" key="2">
    <source>
        <dbReference type="Proteomes" id="UP000663255"/>
    </source>
</evidence>
<dbReference type="CDD" id="cd02440">
    <property type="entry name" value="AdoMet_MTases"/>
    <property type="match status" value="1"/>
</dbReference>
<dbReference type="EMBL" id="CP043893">
    <property type="protein sequence ID" value="QOI50287.1"/>
    <property type="molecule type" value="Genomic_DNA"/>
</dbReference>
<gene>
    <name evidence="1" type="ORF">Lepto1489_07400</name>
</gene>
<evidence type="ECO:0000313" key="1">
    <source>
        <dbReference type="EMBL" id="QOI50287.1"/>
    </source>
</evidence>
<dbReference type="GO" id="GO:0008168">
    <property type="term" value="F:methyltransferase activity"/>
    <property type="evidence" value="ECO:0007669"/>
    <property type="project" value="UniProtKB-KW"/>
</dbReference>
<dbReference type="Pfam" id="PF13489">
    <property type="entry name" value="Methyltransf_23"/>
    <property type="match status" value="1"/>
</dbReference>
<dbReference type="RefSeq" id="WP_000615098.1">
    <property type="nucleotide sequence ID" value="NZ_CP043880.1"/>
</dbReference>
<sequence length="340" mass="38639">MIQKKHGKSIDIAKFKKPVLSDVKGHLNKIATIVDYLSNNENAIEQKECYICGGSEREKFAEIHGFTYMTCLGCSHVYTSTRYSDDAIIRFYKKNSYWSEVTYANKETCYYRRDNVAKPKVNFLEQYIDERSSGIWLDIGSGIGDLVSVVKEKGYEAIGLELSDVSVKFAKDVFGIDLIQNTIEEFIQTNNDKKGKIKVVSMIGLLEHVVAPIEVLKNVNSLLIKDGIVMIQVPNANSLASLVQQVFPDNVFRHMSPIEHIMLFKERSLNKALELTGFQPISYWFHGLDIYELITNLILLNDHVNGSPLYKALIENMNQLQAVIDEVELSDRIICIAKKK</sequence>
<dbReference type="PANTHER" id="PTHR43861">
    <property type="entry name" value="TRANS-ACONITATE 2-METHYLTRANSFERASE-RELATED"/>
    <property type="match status" value="1"/>
</dbReference>
<dbReference type="GO" id="GO:0032259">
    <property type="term" value="P:methylation"/>
    <property type="evidence" value="ECO:0007669"/>
    <property type="project" value="UniProtKB-KW"/>
</dbReference>
<dbReference type="AlphaFoldDB" id="A0AAQ0B2M5"/>
<dbReference type="SUPFAM" id="SSF53335">
    <property type="entry name" value="S-adenosyl-L-methionine-dependent methyltransferases"/>
    <property type="match status" value="1"/>
</dbReference>
<dbReference type="Gene3D" id="3.40.50.150">
    <property type="entry name" value="Vaccinia Virus protein VP39"/>
    <property type="match status" value="1"/>
</dbReference>
<protein>
    <submittedName>
        <fullName evidence="1">Class I SAM-dependent methyltransferase</fullName>
    </submittedName>
</protein>
<accession>A0AAQ0B2M5</accession>
<keyword evidence="1" id="KW-0489">Methyltransferase</keyword>
<organism evidence="1 2">
    <name type="scientific">Leptospira interrogans serovar Bataviae</name>
    <dbReference type="NCBI Taxonomy" id="312175"/>
    <lineage>
        <taxon>Bacteria</taxon>
        <taxon>Pseudomonadati</taxon>
        <taxon>Spirochaetota</taxon>
        <taxon>Spirochaetia</taxon>
        <taxon>Leptospirales</taxon>
        <taxon>Leptospiraceae</taxon>
        <taxon>Leptospira</taxon>
    </lineage>
</organism>
<dbReference type="Proteomes" id="UP000663255">
    <property type="component" value="Chromosome 1"/>
</dbReference>
<name>A0AAQ0B2M5_LEPIR</name>